<keyword evidence="2" id="KW-0812">Transmembrane</keyword>
<keyword evidence="4" id="KW-1185">Reference proteome</keyword>
<evidence type="ECO:0000313" key="4">
    <source>
        <dbReference type="Proteomes" id="UP001444071"/>
    </source>
</evidence>
<keyword evidence="2" id="KW-0472">Membrane</keyword>
<sequence>MAAHSDTATRNSAQECFRGAVKTHFAALFNTAMARWILFHSFIFFTAYFIECHRGAGAYLQQSMGERQGRPWTGHQSITGQHRDIQDKQPRTHSFTPKGNLEKPIYITVMFLDCGRKPENPCMHEENMQTPCRKTPSQESDPGPSCCKATVLPTVPPCSQFYSGHFQKLSEL</sequence>
<dbReference type="EMBL" id="JAHRIM010086381">
    <property type="protein sequence ID" value="MEQ2276340.1"/>
    <property type="molecule type" value="Genomic_DNA"/>
</dbReference>
<reference evidence="3 4" key="1">
    <citation type="submission" date="2021-06" db="EMBL/GenBank/DDBJ databases">
        <authorList>
            <person name="Palmer J.M."/>
        </authorList>
    </citation>
    <scope>NUCLEOTIDE SEQUENCE [LARGE SCALE GENOMIC DNA]</scope>
    <source>
        <strain evidence="3 4">XR_2019</strain>
        <tissue evidence="3">Muscle</tissue>
    </source>
</reference>
<name>A0ABV0X388_9TELE</name>
<accession>A0ABV0X388</accession>
<feature type="region of interest" description="Disordered" evidence="1">
    <location>
        <begin position="68"/>
        <end position="99"/>
    </location>
</feature>
<keyword evidence="2" id="KW-1133">Transmembrane helix</keyword>
<gene>
    <name evidence="3" type="ORF">XENORESO_018094</name>
</gene>
<evidence type="ECO:0000313" key="3">
    <source>
        <dbReference type="EMBL" id="MEQ2276340.1"/>
    </source>
</evidence>
<feature type="compositionally biased region" description="Basic and acidic residues" evidence="1">
    <location>
        <begin position="81"/>
        <end position="90"/>
    </location>
</feature>
<dbReference type="Proteomes" id="UP001444071">
    <property type="component" value="Unassembled WGS sequence"/>
</dbReference>
<protein>
    <submittedName>
        <fullName evidence="3">Uncharacterized protein</fullName>
    </submittedName>
</protein>
<proteinExistence type="predicted"/>
<evidence type="ECO:0000256" key="2">
    <source>
        <dbReference type="SAM" id="Phobius"/>
    </source>
</evidence>
<comment type="caution">
    <text evidence="3">The sequence shown here is derived from an EMBL/GenBank/DDBJ whole genome shotgun (WGS) entry which is preliminary data.</text>
</comment>
<feature type="transmembrane region" description="Helical" evidence="2">
    <location>
        <begin position="33"/>
        <end position="50"/>
    </location>
</feature>
<organism evidence="3 4">
    <name type="scientific">Xenotaenia resolanae</name>
    <dbReference type="NCBI Taxonomy" id="208358"/>
    <lineage>
        <taxon>Eukaryota</taxon>
        <taxon>Metazoa</taxon>
        <taxon>Chordata</taxon>
        <taxon>Craniata</taxon>
        <taxon>Vertebrata</taxon>
        <taxon>Euteleostomi</taxon>
        <taxon>Actinopterygii</taxon>
        <taxon>Neopterygii</taxon>
        <taxon>Teleostei</taxon>
        <taxon>Neoteleostei</taxon>
        <taxon>Acanthomorphata</taxon>
        <taxon>Ovalentaria</taxon>
        <taxon>Atherinomorphae</taxon>
        <taxon>Cyprinodontiformes</taxon>
        <taxon>Goodeidae</taxon>
        <taxon>Xenotaenia</taxon>
    </lineage>
</organism>
<evidence type="ECO:0000256" key="1">
    <source>
        <dbReference type="SAM" id="MobiDB-lite"/>
    </source>
</evidence>